<accession>Q64CC2</accession>
<dbReference type="SUPFAM" id="SSF52172">
    <property type="entry name" value="CheY-like"/>
    <property type="match status" value="1"/>
</dbReference>
<protein>
    <recommendedName>
        <fullName evidence="2">Response regulatory domain-containing protein</fullName>
    </recommendedName>
</protein>
<reference evidence="1" key="1">
    <citation type="journal article" date="2004" name="Science">
        <title>Reverse methanogenesis: testing the hypothesis with environmental genomics.</title>
        <authorList>
            <person name="Hallam S.J."/>
            <person name="Putnam N."/>
            <person name="Preston C.M."/>
            <person name="Detter J.C."/>
            <person name="Rokhsar D."/>
            <person name="Richardson P.M."/>
            <person name="DeLong E.F."/>
        </authorList>
    </citation>
    <scope>NUCLEOTIDE SEQUENCE</scope>
</reference>
<dbReference type="InterPro" id="IPR011006">
    <property type="entry name" value="CheY-like_superfamily"/>
</dbReference>
<dbReference type="Gene3D" id="3.40.50.2300">
    <property type="match status" value="1"/>
</dbReference>
<organism evidence="1">
    <name type="scientific">Uncultured archaeon GZfos26G2</name>
    <dbReference type="NCBI Taxonomy" id="3386331"/>
    <lineage>
        <taxon>Archaea</taxon>
        <taxon>Methanobacteriati</taxon>
        <taxon>Methanobacteriota</taxon>
        <taxon>Stenosarchaea group</taxon>
        <taxon>Methanomicrobia</taxon>
        <taxon>Candidatus Methanophagales</taxon>
        <taxon>Candidatus Methanophagaceae</taxon>
        <taxon>Candidatus Methanophaga</taxon>
    </lineage>
</organism>
<evidence type="ECO:0000313" key="1">
    <source>
        <dbReference type="EMBL" id="AAU82955.1"/>
    </source>
</evidence>
<gene>
    <name evidence="1" type="ORF">GZ23H9_51</name>
</gene>
<evidence type="ECO:0008006" key="2">
    <source>
        <dbReference type="Google" id="ProtNLM"/>
    </source>
</evidence>
<proteinExistence type="predicted"/>
<dbReference type="AlphaFoldDB" id="Q64CC2"/>
<sequence>MLDLGLPDSSGLDTFIKVHAQVPDVPIIVLTCLEDAQYASTSC</sequence>
<name>Q64CC2_UNCAG</name>
<reference evidence="1" key="2">
    <citation type="submission" date="2004-08" db="EMBL/GenBank/DDBJ databases">
        <authorList>
            <person name="Putnam N."/>
            <person name="Detter J.C."/>
            <person name="Richardson P.M."/>
            <person name="Rokhsar D."/>
        </authorList>
    </citation>
    <scope>NUCLEOTIDE SEQUENCE</scope>
</reference>
<dbReference type="EMBL" id="AY714836">
    <property type="protein sequence ID" value="AAU82955.1"/>
    <property type="molecule type" value="Genomic_DNA"/>
</dbReference>